<gene>
    <name evidence="1" type="ORF">DY000_02050834</name>
</gene>
<sequence length="96" mass="11057">MGMQSHRSLGRILLIDFYYLESDVASEDADVFNEEESQESLGLVQKIDAMNHLNPIAMRSVTKELRSDQTRWCAGAEKTKRFDRSGDEVIDRRVHL</sequence>
<evidence type="ECO:0000313" key="1">
    <source>
        <dbReference type="EMBL" id="KAF3610200.1"/>
    </source>
</evidence>
<name>A0ABQ7F3M7_BRACR</name>
<dbReference type="EMBL" id="QGKV02000297">
    <property type="protein sequence ID" value="KAF3610200.1"/>
    <property type="molecule type" value="Genomic_DNA"/>
</dbReference>
<reference evidence="1 2" key="1">
    <citation type="journal article" date="2020" name="BMC Genomics">
        <title>Intraspecific diversification of the crop wild relative Brassica cretica Lam. using demographic model selection.</title>
        <authorList>
            <person name="Kioukis A."/>
            <person name="Michalopoulou V.A."/>
            <person name="Briers L."/>
            <person name="Pirintsos S."/>
            <person name="Studholme D.J."/>
            <person name="Pavlidis P."/>
            <person name="Sarris P.F."/>
        </authorList>
    </citation>
    <scope>NUCLEOTIDE SEQUENCE [LARGE SCALE GENOMIC DNA]</scope>
    <source>
        <strain evidence="2">cv. PFS-1207/04</strain>
    </source>
</reference>
<dbReference type="Proteomes" id="UP000266723">
    <property type="component" value="Unassembled WGS sequence"/>
</dbReference>
<evidence type="ECO:0000313" key="2">
    <source>
        <dbReference type="Proteomes" id="UP000266723"/>
    </source>
</evidence>
<keyword evidence="2" id="KW-1185">Reference proteome</keyword>
<protein>
    <submittedName>
        <fullName evidence="1">Uncharacterized protein</fullName>
    </submittedName>
</protein>
<organism evidence="1 2">
    <name type="scientific">Brassica cretica</name>
    <name type="common">Mustard</name>
    <dbReference type="NCBI Taxonomy" id="69181"/>
    <lineage>
        <taxon>Eukaryota</taxon>
        <taxon>Viridiplantae</taxon>
        <taxon>Streptophyta</taxon>
        <taxon>Embryophyta</taxon>
        <taxon>Tracheophyta</taxon>
        <taxon>Spermatophyta</taxon>
        <taxon>Magnoliopsida</taxon>
        <taxon>eudicotyledons</taxon>
        <taxon>Gunneridae</taxon>
        <taxon>Pentapetalae</taxon>
        <taxon>rosids</taxon>
        <taxon>malvids</taxon>
        <taxon>Brassicales</taxon>
        <taxon>Brassicaceae</taxon>
        <taxon>Brassiceae</taxon>
        <taxon>Brassica</taxon>
    </lineage>
</organism>
<comment type="caution">
    <text evidence="1">The sequence shown here is derived from an EMBL/GenBank/DDBJ whole genome shotgun (WGS) entry which is preliminary data.</text>
</comment>
<proteinExistence type="predicted"/>
<accession>A0ABQ7F3M7</accession>